<dbReference type="EMBL" id="CAFBMR010000034">
    <property type="protein sequence ID" value="CAB4913861.1"/>
    <property type="molecule type" value="Genomic_DNA"/>
</dbReference>
<dbReference type="InterPro" id="IPR020846">
    <property type="entry name" value="MFS_dom"/>
</dbReference>
<organism evidence="3">
    <name type="scientific">freshwater metagenome</name>
    <dbReference type="NCBI Taxonomy" id="449393"/>
    <lineage>
        <taxon>unclassified sequences</taxon>
        <taxon>metagenomes</taxon>
        <taxon>ecological metagenomes</taxon>
    </lineage>
</organism>
<feature type="transmembrane region" description="Helical" evidence="1">
    <location>
        <begin position="406"/>
        <end position="429"/>
    </location>
</feature>
<feature type="transmembrane region" description="Helical" evidence="1">
    <location>
        <begin position="187"/>
        <end position="212"/>
    </location>
</feature>
<evidence type="ECO:0000313" key="3">
    <source>
        <dbReference type="EMBL" id="CAB4913861.1"/>
    </source>
</evidence>
<feature type="transmembrane region" description="Helical" evidence="1">
    <location>
        <begin position="97"/>
        <end position="117"/>
    </location>
</feature>
<protein>
    <submittedName>
        <fullName evidence="3">Unannotated protein</fullName>
    </submittedName>
</protein>
<sequence>MARCMRSRRRTFGAEVSVATLDIVSIQRRVVGVLSSSQVLSGIAYSGTTAAGGLLVVEITGSEGLAGLSQTTGILGAAVFALPLARMALTSGRRRSLSSGYAIGAAGAVLVIAGALLRNVLLILLGSLLVGAANATGFQARYAATDLAPAGKRGRALSYVVWATTVGGVLGPNLLGVSGSLGQKVGLPLLAGPYVITLVCLIGASAVIALLLRPDPFVVARDLRSAVDVTAASEAARPRLRDGLTHLKRNPRAMLGVATIAAGHLVMVGVMVMTPVHMRHVDVSLQFIGLVISVHVAGMYALSPLVGLAVDRLGRIVVLYSGVVILLAACVISGLAPADSVPILGLGLFLLGLGWSCTLIAGSVLVTDSTEEVERPAVQGLSDLIMNLAGALGGVAAGIIVVFGSYGILCAASAVPVVALAVVAALPACRRDSYTRSG</sequence>
<dbReference type="PANTHER" id="PTHR23534">
    <property type="entry name" value="MFS PERMEASE"/>
    <property type="match status" value="1"/>
</dbReference>
<gene>
    <name evidence="3" type="ORF">UFOPK3610_00991</name>
</gene>
<dbReference type="InterPro" id="IPR036259">
    <property type="entry name" value="MFS_trans_sf"/>
</dbReference>
<feature type="domain" description="Major facilitator superfamily (MFS) profile" evidence="2">
    <location>
        <begin position="30"/>
        <end position="431"/>
    </location>
</feature>
<feature type="transmembrane region" description="Helical" evidence="1">
    <location>
        <begin position="317"/>
        <end position="337"/>
    </location>
</feature>
<proteinExistence type="predicted"/>
<keyword evidence="1" id="KW-0472">Membrane</keyword>
<dbReference type="PANTHER" id="PTHR23534:SF1">
    <property type="entry name" value="MAJOR FACILITATOR SUPERFAMILY PROTEIN"/>
    <property type="match status" value="1"/>
</dbReference>
<evidence type="ECO:0000259" key="2">
    <source>
        <dbReference type="PROSITE" id="PS50850"/>
    </source>
</evidence>
<name>A0A6J7GZ58_9ZZZZ</name>
<keyword evidence="1" id="KW-1133">Transmembrane helix</keyword>
<feature type="transmembrane region" description="Helical" evidence="1">
    <location>
        <begin position="378"/>
        <end position="400"/>
    </location>
</feature>
<keyword evidence="1" id="KW-0812">Transmembrane</keyword>
<dbReference type="SUPFAM" id="SSF103473">
    <property type="entry name" value="MFS general substrate transporter"/>
    <property type="match status" value="1"/>
</dbReference>
<dbReference type="GO" id="GO:0022857">
    <property type="term" value="F:transmembrane transporter activity"/>
    <property type="evidence" value="ECO:0007669"/>
    <property type="project" value="InterPro"/>
</dbReference>
<dbReference type="Gene3D" id="1.20.1250.20">
    <property type="entry name" value="MFS general substrate transporter like domains"/>
    <property type="match status" value="2"/>
</dbReference>
<feature type="transmembrane region" description="Helical" evidence="1">
    <location>
        <begin position="343"/>
        <end position="366"/>
    </location>
</feature>
<dbReference type="PROSITE" id="PS50850">
    <property type="entry name" value="MFS"/>
    <property type="match status" value="1"/>
</dbReference>
<accession>A0A6J7GZ58</accession>
<reference evidence="3" key="1">
    <citation type="submission" date="2020-05" db="EMBL/GenBank/DDBJ databases">
        <authorList>
            <person name="Chiriac C."/>
            <person name="Salcher M."/>
            <person name="Ghai R."/>
            <person name="Kavagutti S V."/>
        </authorList>
    </citation>
    <scope>NUCLEOTIDE SEQUENCE</scope>
</reference>
<feature type="transmembrane region" description="Helical" evidence="1">
    <location>
        <begin position="39"/>
        <end position="59"/>
    </location>
</feature>
<feature type="transmembrane region" description="Helical" evidence="1">
    <location>
        <begin position="123"/>
        <end position="144"/>
    </location>
</feature>
<feature type="transmembrane region" description="Helical" evidence="1">
    <location>
        <begin position="65"/>
        <end position="85"/>
    </location>
</feature>
<feature type="transmembrane region" description="Helical" evidence="1">
    <location>
        <begin position="253"/>
        <end position="273"/>
    </location>
</feature>
<dbReference type="InterPro" id="IPR011701">
    <property type="entry name" value="MFS"/>
</dbReference>
<dbReference type="Pfam" id="PF07690">
    <property type="entry name" value="MFS_1"/>
    <property type="match status" value="1"/>
</dbReference>
<feature type="transmembrane region" description="Helical" evidence="1">
    <location>
        <begin position="156"/>
        <end position="175"/>
    </location>
</feature>
<feature type="transmembrane region" description="Helical" evidence="1">
    <location>
        <begin position="285"/>
        <end position="310"/>
    </location>
</feature>
<dbReference type="AlphaFoldDB" id="A0A6J7GZ58"/>
<evidence type="ECO:0000256" key="1">
    <source>
        <dbReference type="SAM" id="Phobius"/>
    </source>
</evidence>